<evidence type="ECO:0000313" key="3">
    <source>
        <dbReference type="Proteomes" id="UP000701801"/>
    </source>
</evidence>
<keyword evidence="1" id="KW-0732">Signal</keyword>
<dbReference type="EMBL" id="CAJVRM010000027">
    <property type="protein sequence ID" value="CAG8971743.1"/>
    <property type="molecule type" value="Genomic_DNA"/>
</dbReference>
<comment type="caution">
    <text evidence="2">The sequence shown here is derived from an EMBL/GenBank/DDBJ whole genome shotgun (WGS) entry which is preliminary data.</text>
</comment>
<evidence type="ECO:0000313" key="2">
    <source>
        <dbReference type="EMBL" id="CAG8971743.1"/>
    </source>
</evidence>
<accession>A0A9N9PQV6</accession>
<reference evidence="2" key="1">
    <citation type="submission" date="2021-07" db="EMBL/GenBank/DDBJ databases">
        <authorList>
            <person name="Durling M."/>
        </authorList>
    </citation>
    <scope>NUCLEOTIDE SEQUENCE</scope>
</reference>
<sequence>MKSFNSIFLSALLATNVIGAPLQVRDEAVVDATLEENAVDVPTFDCCAGWIKERDATAIKEAREEENALDDLVGTVSIEGSPVWLKTREAEGAASV</sequence>
<feature type="chain" id="PRO_5040238618" evidence="1">
    <location>
        <begin position="20"/>
        <end position="96"/>
    </location>
</feature>
<name>A0A9N9PQV6_9HELO</name>
<dbReference type="OrthoDB" id="10284487at2759"/>
<keyword evidence="3" id="KW-1185">Reference proteome</keyword>
<evidence type="ECO:0000256" key="1">
    <source>
        <dbReference type="SAM" id="SignalP"/>
    </source>
</evidence>
<proteinExistence type="predicted"/>
<feature type="signal peptide" evidence="1">
    <location>
        <begin position="1"/>
        <end position="19"/>
    </location>
</feature>
<protein>
    <submittedName>
        <fullName evidence="2">Uncharacterized protein</fullName>
    </submittedName>
</protein>
<organism evidence="2 3">
    <name type="scientific">Hymenoscyphus albidus</name>
    <dbReference type="NCBI Taxonomy" id="595503"/>
    <lineage>
        <taxon>Eukaryota</taxon>
        <taxon>Fungi</taxon>
        <taxon>Dikarya</taxon>
        <taxon>Ascomycota</taxon>
        <taxon>Pezizomycotina</taxon>
        <taxon>Leotiomycetes</taxon>
        <taxon>Helotiales</taxon>
        <taxon>Helotiaceae</taxon>
        <taxon>Hymenoscyphus</taxon>
    </lineage>
</organism>
<gene>
    <name evidence="2" type="ORF">HYALB_00007223</name>
</gene>
<dbReference type="AlphaFoldDB" id="A0A9N9PQV6"/>
<dbReference type="Proteomes" id="UP000701801">
    <property type="component" value="Unassembled WGS sequence"/>
</dbReference>